<comment type="similarity">
    <text evidence="2">In the N-terminal section; belongs to the peroxidase family.</text>
</comment>
<keyword evidence="5" id="KW-0285">Flavoprotein</keyword>
<dbReference type="FunFam" id="1.10.640.10:FF:000008">
    <property type="entry name" value="Dual oxidase 1"/>
    <property type="match status" value="1"/>
</dbReference>
<dbReference type="Gene3D" id="1.10.238.10">
    <property type="entry name" value="EF-hand"/>
    <property type="match status" value="1"/>
</dbReference>
<dbReference type="SUPFAM" id="SSF48113">
    <property type="entry name" value="Heme-dependent peroxidases"/>
    <property type="match status" value="1"/>
</dbReference>
<dbReference type="FunFam" id="2.40.30.10:FF:000059">
    <property type="entry name" value="dual oxidase isoform X1"/>
    <property type="match status" value="1"/>
</dbReference>
<evidence type="ECO:0000256" key="10">
    <source>
        <dbReference type="ARBA" id="ARBA00022827"/>
    </source>
</evidence>
<dbReference type="InterPro" id="IPR037120">
    <property type="entry name" value="Haem_peroxidase_sf_animal"/>
</dbReference>
<reference evidence="20 21" key="1">
    <citation type="submission" date="2016-03" db="EMBL/GenBank/DDBJ databases">
        <title>EvidentialGene: Evidence-directed Construction of Genes on Genomes.</title>
        <authorList>
            <person name="Gilbert D.G."/>
            <person name="Choi J.-H."/>
            <person name="Mockaitis K."/>
            <person name="Colbourne J."/>
            <person name="Pfrender M."/>
        </authorList>
    </citation>
    <scope>NUCLEOTIDE SEQUENCE [LARGE SCALE GENOMIC DNA]</scope>
    <source>
        <strain evidence="20 21">Xinb3</strain>
        <tissue evidence="20">Complete organism</tissue>
    </source>
</reference>
<dbReference type="InterPro" id="IPR011992">
    <property type="entry name" value="EF-hand-dom_pair"/>
</dbReference>
<evidence type="ECO:0000256" key="11">
    <source>
        <dbReference type="ARBA" id="ARBA00022837"/>
    </source>
</evidence>
<dbReference type="PRINTS" id="PR00457">
    <property type="entry name" value="ANPEROXIDASE"/>
</dbReference>
<evidence type="ECO:0000256" key="14">
    <source>
        <dbReference type="ARBA" id="ARBA00023002"/>
    </source>
</evidence>
<dbReference type="PROSITE" id="PS50292">
    <property type="entry name" value="PEROXIDASE_3"/>
    <property type="match status" value="1"/>
</dbReference>
<dbReference type="GO" id="GO:0020037">
    <property type="term" value="F:heme binding"/>
    <property type="evidence" value="ECO:0007669"/>
    <property type="project" value="InterPro"/>
</dbReference>
<dbReference type="CDD" id="cd06186">
    <property type="entry name" value="NOX_Duox_like_FAD_NADP"/>
    <property type="match status" value="1"/>
</dbReference>
<keyword evidence="11" id="KW-0106">Calcium</keyword>
<evidence type="ECO:0000256" key="9">
    <source>
        <dbReference type="ARBA" id="ARBA00022737"/>
    </source>
</evidence>
<dbReference type="SUPFAM" id="SSF63380">
    <property type="entry name" value="Riboflavin synthase domain-like"/>
    <property type="match status" value="1"/>
</dbReference>
<dbReference type="SUPFAM" id="SSF52343">
    <property type="entry name" value="Ferredoxin reductase-like, C-terminal NADP-linked domain"/>
    <property type="match status" value="1"/>
</dbReference>
<dbReference type="InterPro" id="IPR013112">
    <property type="entry name" value="FAD-bd_8"/>
</dbReference>
<keyword evidence="10" id="KW-0274">FAD</keyword>
<dbReference type="Gene3D" id="2.40.30.10">
    <property type="entry name" value="Translation factors"/>
    <property type="match status" value="1"/>
</dbReference>
<dbReference type="Pfam" id="PF01794">
    <property type="entry name" value="Ferric_reduct"/>
    <property type="match status" value="1"/>
</dbReference>
<dbReference type="PROSITE" id="PS50222">
    <property type="entry name" value="EF_HAND_2"/>
    <property type="match status" value="2"/>
</dbReference>
<evidence type="ECO:0000256" key="2">
    <source>
        <dbReference type="ARBA" id="ARBA00005644"/>
    </source>
</evidence>
<evidence type="ECO:0000256" key="5">
    <source>
        <dbReference type="ARBA" id="ARBA00022630"/>
    </source>
</evidence>
<evidence type="ECO:0000256" key="17">
    <source>
        <dbReference type="ARBA" id="ARBA00023324"/>
    </source>
</evidence>
<dbReference type="SMART" id="SM00054">
    <property type="entry name" value="EFh"/>
    <property type="match status" value="2"/>
</dbReference>
<evidence type="ECO:0000256" key="19">
    <source>
        <dbReference type="ARBA" id="ARBA00048762"/>
    </source>
</evidence>
<comment type="catalytic activity">
    <reaction evidence="19">
        <text>NADPH + O2 + H(+) = H2O2 + NADP(+)</text>
        <dbReference type="Rhea" id="RHEA:11260"/>
        <dbReference type="ChEBI" id="CHEBI:15378"/>
        <dbReference type="ChEBI" id="CHEBI:15379"/>
        <dbReference type="ChEBI" id="CHEBI:16240"/>
        <dbReference type="ChEBI" id="CHEBI:57783"/>
        <dbReference type="ChEBI" id="CHEBI:58349"/>
        <dbReference type="EC" id="1.6.3.1"/>
    </reaction>
</comment>
<accession>A0A0P5W941</accession>
<dbReference type="InterPro" id="IPR017938">
    <property type="entry name" value="Riboflavin_synthase-like_b-brl"/>
</dbReference>
<dbReference type="GO" id="GO:0042303">
    <property type="term" value="P:molting cycle"/>
    <property type="evidence" value="ECO:0007669"/>
    <property type="project" value="UniProtKB-ARBA"/>
</dbReference>
<dbReference type="InterPro" id="IPR019791">
    <property type="entry name" value="Haem_peroxidase_animal"/>
</dbReference>
<keyword evidence="17" id="KW-0376">Hydrogen peroxide</keyword>
<keyword evidence="4" id="KW-0575">Peroxidase</keyword>
<dbReference type="GO" id="GO:0005509">
    <property type="term" value="F:calcium ion binding"/>
    <property type="evidence" value="ECO:0007669"/>
    <property type="project" value="InterPro"/>
</dbReference>
<dbReference type="GO" id="GO:0042554">
    <property type="term" value="P:superoxide anion generation"/>
    <property type="evidence" value="ECO:0007669"/>
    <property type="project" value="TreeGrafter"/>
</dbReference>
<dbReference type="GO" id="GO:0016174">
    <property type="term" value="F:NAD(P)H oxidase H2O2-forming activity"/>
    <property type="evidence" value="ECO:0007669"/>
    <property type="project" value="UniProtKB-EC"/>
</dbReference>
<dbReference type="PANTHER" id="PTHR11972">
    <property type="entry name" value="NADPH OXIDASE"/>
    <property type="match status" value="1"/>
</dbReference>
<dbReference type="PROSITE" id="PS00018">
    <property type="entry name" value="EF_HAND_1"/>
    <property type="match status" value="2"/>
</dbReference>
<dbReference type="InterPro" id="IPR034821">
    <property type="entry name" value="DUOX_peroxidase"/>
</dbReference>
<dbReference type="InterPro" id="IPR013130">
    <property type="entry name" value="Fe3_Rdtase_TM_dom"/>
</dbReference>
<keyword evidence="15" id="KW-0472">Membrane</keyword>
<dbReference type="InterPro" id="IPR018247">
    <property type="entry name" value="EF_Hand_1_Ca_BS"/>
</dbReference>
<dbReference type="InterPro" id="IPR010255">
    <property type="entry name" value="Haem_peroxidase_sf"/>
</dbReference>
<dbReference type="GO" id="GO:0042742">
    <property type="term" value="P:defense response to bacterium"/>
    <property type="evidence" value="ECO:0007669"/>
    <property type="project" value="UniProtKB-ARBA"/>
</dbReference>
<comment type="subcellular location">
    <subcellularLocation>
        <location evidence="1">Apical cell membrane</location>
        <topology evidence="1">Multi-pass membrane protein</topology>
    </subcellularLocation>
</comment>
<dbReference type="GO" id="GO:0042335">
    <property type="term" value="P:cuticle development"/>
    <property type="evidence" value="ECO:0007669"/>
    <property type="project" value="UniProtKB-ARBA"/>
</dbReference>
<evidence type="ECO:0000256" key="16">
    <source>
        <dbReference type="ARBA" id="ARBA00023180"/>
    </source>
</evidence>
<sequence length="1524" mass="175093">MDCTAIRGRSTSRRDKWPRQCAAAVTKHTTVWLVHGFLLALSISQFVGQTRAERIEGMYEKQRYDGWYNNLAHPEWGSVDSHLTRKVPATYSDGVYMMGGVNRPNPRKLSELFMKGPDGLGSVMNRTALFAFFGQLVTSEILMASESGCPIEMHKIDIEKCDEMYDAECTGQKFMPFHRAWYDHKTGQSPNSPREQINRMTSWIDGSFVYSTSEAWVNAMRSFKNGTFKSGESEGMPPRNHDRVPIFTAPAPHIMRMANPEKMLLLGDPRTNQNPAILAIGIVFFRYHNVIASRIEAEHPQWSDEEIFQRARRIVVAVLQNIVMYEYLPALIGESLGEYEGYKADIHPGISHVFQSAAFRFGHTMIPPGLYRRDGQCNFKNGPNETPAIRLCSAWWDAVEILVNNSVEEFILGMASQLAEREDSFLCSDVRNKLFGPMEFSRRDLGALNIMRGRDTGLPDYNTARRSFRLDPVTNWTDINPALAVQQPDLFPKLAALYNNDLSNVDVYIGGMLESTNGPGPLFSAVIKEQLGRIRDADRFWFENTDNGMFTASEVEEIRKTTFTDVIRSTMNISEGEIQKNVFFFREGDPCPQPSQLNASTLTPCNFLAGYDYFAGSEVPYIYGCLLLAFVPIIAAGAGYGVVKLQNSKRRRLKARREENNNGKSVDKMVVKEWLHLNHKRLVKVKFGPEEAFYTVNRKGEKLRKVNFKGVELLTVEVTQDSRKKPMLLVRVPRDYDLVLEFDSNTSRKRFLHKLETFLTSHKKHLEQIPTYREQMLSNAETRERREKRLEHFFREAYALTFGLKPGEKRKMEEVTGDVIMVMRTSLSRNEFASALGMKGDDVFVKMMFNIVDKDGDGRISFQEFLDTVVLFSKGRTEDKLRIIFDMCDNDRNGVIDKGELSEMLRSLVEIARTNNSLNDDQVTELMDGMFQSAGLEHKDALTYDDFKLMMREYRGDFIAIGLDCKGAKQNFLDTSTNVARMTSFHIDAVQERHRHTLLRKWDELTTFLEENRQNIFYLFVFYVVTIALFVDRFIHYSFMSEHTDLRHIMGVGIAITRGSAAALSFCYSLLLLTMSRNLLTKLKEFSIQQYIPLDAHIQFHKICALTAFFFSLLHTVGHVVNFYHVSTQPVEHLRCLSKELSLPSDFKPTITYWLFQTLTGLTGVLLFVVMIIIFVFAHPVIRKKAYNFFWMTHSLYVVLYILSILHGLGRLTASPAFWLFFIGPAIIYTLDKIISLRTKFMGLDIIETVLLPSDVLKVKFYRPPNFKYLSGQWIRLSCTGVTPKEFHSFTLTSAPHENFLSCHIKAQGPWTWKLRNYFDPSNFNPKEMDPKIQLDGPFGGGNQDWYKFEVAVMVGGGIGVTPYASILNDLVFGTSTNRYSGVACKKVYFLWTCPSHRHFEWFIDVLRDVERKDVTNVLEMHIFITQFFHKFDLRTTMLYICENHFQRISKRSMFTGLKAVNHFGRPDMTSFLKFVQKKHSYVSKIGVFSCGPRPLTKSIMSACEEVNQGRKLPYFIHHFENFG</sequence>
<keyword evidence="7" id="KW-0479">Metal-binding</keyword>
<keyword evidence="13" id="KW-1133">Transmembrane helix</keyword>
<keyword evidence="9" id="KW-0677">Repeat</keyword>
<keyword evidence="21" id="KW-1185">Reference proteome</keyword>
<dbReference type="FunFam" id="3.40.50.80:FF:000020">
    <property type="entry name" value="Dual oxidase 1"/>
    <property type="match status" value="1"/>
</dbReference>
<evidence type="ECO:0000313" key="20">
    <source>
        <dbReference type="EMBL" id="KZS20913.1"/>
    </source>
</evidence>
<dbReference type="GO" id="GO:0043020">
    <property type="term" value="C:NADPH oxidase complex"/>
    <property type="evidence" value="ECO:0007669"/>
    <property type="project" value="TreeGrafter"/>
</dbReference>
<dbReference type="GO" id="GO:0004601">
    <property type="term" value="F:peroxidase activity"/>
    <property type="evidence" value="ECO:0007669"/>
    <property type="project" value="UniProtKB-KW"/>
</dbReference>
<dbReference type="GO" id="GO:0016175">
    <property type="term" value="F:superoxide-generating NAD(P)H oxidase activity"/>
    <property type="evidence" value="ECO:0007669"/>
    <property type="project" value="UniProtKB-ARBA"/>
</dbReference>
<dbReference type="SUPFAM" id="SSF47473">
    <property type="entry name" value="EF-hand"/>
    <property type="match status" value="1"/>
</dbReference>
<evidence type="ECO:0000256" key="8">
    <source>
        <dbReference type="ARBA" id="ARBA00022729"/>
    </source>
</evidence>
<proteinExistence type="inferred from homology"/>
<dbReference type="GO" id="GO:0009886">
    <property type="term" value="P:post-embryonic animal morphogenesis"/>
    <property type="evidence" value="ECO:0007669"/>
    <property type="project" value="UniProtKB-ARBA"/>
</dbReference>
<dbReference type="OrthoDB" id="6365580at2759"/>
<dbReference type="Pfam" id="PF13499">
    <property type="entry name" value="EF-hand_7"/>
    <property type="match status" value="1"/>
</dbReference>
<protein>
    <recommendedName>
        <fullName evidence="3">NAD(P)H oxidase (H2O2-forming)</fullName>
        <ecNumber evidence="3">1.6.3.1</ecNumber>
    </recommendedName>
</protein>
<comment type="caution">
    <text evidence="20">The sequence shown here is derived from an EMBL/GenBank/DDBJ whole genome shotgun (WGS) entry which is preliminary data.</text>
</comment>
<evidence type="ECO:0000256" key="7">
    <source>
        <dbReference type="ARBA" id="ARBA00022723"/>
    </source>
</evidence>
<dbReference type="InterPro" id="IPR013121">
    <property type="entry name" value="Fe_red_NAD-bd_6"/>
</dbReference>
<evidence type="ECO:0000256" key="18">
    <source>
        <dbReference type="ARBA" id="ARBA00047455"/>
    </source>
</evidence>
<dbReference type="InterPro" id="IPR002048">
    <property type="entry name" value="EF_hand_dom"/>
</dbReference>
<evidence type="ECO:0000256" key="13">
    <source>
        <dbReference type="ARBA" id="ARBA00022989"/>
    </source>
</evidence>
<dbReference type="STRING" id="35525.A0A0P5W941"/>
<evidence type="ECO:0000256" key="4">
    <source>
        <dbReference type="ARBA" id="ARBA00022559"/>
    </source>
</evidence>
<dbReference type="InterPro" id="IPR017927">
    <property type="entry name" value="FAD-bd_FR_type"/>
</dbReference>
<gene>
    <name evidence="20" type="ORF">APZ42_012274</name>
</gene>
<keyword evidence="8" id="KW-0732">Signal</keyword>
<dbReference type="Gene3D" id="1.10.640.10">
    <property type="entry name" value="Haem peroxidase domain superfamily, animal type"/>
    <property type="match status" value="1"/>
</dbReference>
<dbReference type="InterPro" id="IPR050369">
    <property type="entry name" value="RBOH/FRE"/>
</dbReference>
<evidence type="ECO:0000256" key="6">
    <source>
        <dbReference type="ARBA" id="ARBA00022692"/>
    </source>
</evidence>
<dbReference type="Pfam" id="PF08022">
    <property type="entry name" value="FAD_binding_8"/>
    <property type="match status" value="1"/>
</dbReference>
<dbReference type="EC" id="1.6.3.1" evidence="3"/>
<keyword evidence="14" id="KW-0560">Oxidoreductase</keyword>
<dbReference type="PROSITE" id="PS51384">
    <property type="entry name" value="FAD_FR"/>
    <property type="match status" value="1"/>
</dbReference>
<dbReference type="Gene3D" id="3.40.50.80">
    <property type="entry name" value="Nucleotide-binding domain of ferredoxin-NADP reductase (FNR) module"/>
    <property type="match status" value="1"/>
</dbReference>
<dbReference type="GO" id="GO:0042744">
    <property type="term" value="P:hydrogen peroxide catabolic process"/>
    <property type="evidence" value="ECO:0007669"/>
    <property type="project" value="UniProtKB-KW"/>
</dbReference>
<evidence type="ECO:0000256" key="3">
    <source>
        <dbReference type="ARBA" id="ARBA00012698"/>
    </source>
</evidence>
<evidence type="ECO:0000256" key="15">
    <source>
        <dbReference type="ARBA" id="ARBA00023136"/>
    </source>
</evidence>
<dbReference type="Pfam" id="PF08030">
    <property type="entry name" value="NAD_binding_6"/>
    <property type="match status" value="1"/>
</dbReference>
<dbReference type="FunFam" id="1.10.238.10:FF:000208">
    <property type="entry name" value="Dual oxidase 1"/>
    <property type="match status" value="1"/>
</dbReference>
<dbReference type="SFLD" id="SFLDG01169">
    <property type="entry name" value="NADPH_oxidase_subgroup_(NOX)"/>
    <property type="match status" value="1"/>
</dbReference>
<keyword evidence="16" id="KW-0325">Glycoprotein</keyword>
<name>A0A0P5W941_9CRUS</name>
<evidence type="ECO:0000256" key="12">
    <source>
        <dbReference type="ARBA" id="ARBA00022857"/>
    </source>
</evidence>
<dbReference type="Pfam" id="PF03098">
    <property type="entry name" value="An_peroxidase"/>
    <property type="match status" value="1"/>
</dbReference>
<dbReference type="EMBL" id="LRGB01000086">
    <property type="protein sequence ID" value="KZS20913.1"/>
    <property type="molecule type" value="Genomic_DNA"/>
</dbReference>
<comment type="catalytic activity">
    <reaction evidence="18">
        <text>NADH + O2 + H(+) = H2O2 + NAD(+)</text>
        <dbReference type="Rhea" id="RHEA:11264"/>
        <dbReference type="ChEBI" id="CHEBI:15378"/>
        <dbReference type="ChEBI" id="CHEBI:15379"/>
        <dbReference type="ChEBI" id="CHEBI:16240"/>
        <dbReference type="ChEBI" id="CHEBI:57540"/>
        <dbReference type="ChEBI" id="CHEBI:57945"/>
        <dbReference type="EC" id="1.6.3.1"/>
    </reaction>
</comment>
<dbReference type="PANTHER" id="PTHR11972:SF175">
    <property type="entry name" value="NAD(P)H OXIDASE (H2O2-FORMING)"/>
    <property type="match status" value="1"/>
</dbReference>
<evidence type="ECO:0000256" key="1">
    <source>
        <dbReference type="ARBA" id="ARBA00004424"/>
    </source>
</evidence>
<dbReference type="Pfam" id="PF00036">
    <property type="entry name" value="EF-hand_1"/>
    <property type="match status" value="1"/>
</dbReference>
<keyword evidence="12" id="KW-0521">NADP</keyword>
<dbReference type="Proteomes" id="UP000076858">
    <property type="component" value="Unassembled WGS sequence"/>
</dbReference>
<dbReference type="GO" id="GO:0006979">
    <property type="term" value="P:response to oxidative stress"/>
    <property type="evidence" value="ECO:0007669"/>
    <property type="project" value="InterPro"/>
</dbReference>
<keyword evidence="6" id="KW-0812">Transmembrane</keyword>
<organism evidence="20 21">
    <name type="scientific">Daphnia magna</name>
    <dbReference type="NCBI Taxonomy" id="35525"/>
    <lineage>
        <taxon>Eukaryota</taxon>
        <taxon>Metazoa</taxon>
        <taxon>Ecdysozoa</taxon>
        <taxon>Arthropoda</taxon>
        <taxon>Crustacea</taxon>
        <taxon>Branchiopoda</taxon>
        <taxon>Diplostraca</taxon>
        <taxon>Cladocera</taxon>
        <taxon>Anomopoda</taxon>
        <taxon>Daphniidae</taxon>
        <taxon>Daphnia</taxon>
    </lineage>
</organism>
<dbReference type="CDD" id="cd00051">
    <property type="entry name" value="EFh"/>
    <property type="match status" value="1"/>
</dbReference>
<dbReference type="InterPro" id="IPR039261">
    <property type="entry name" value="FNR_nucleotide-bd"/>
</dbReference>
<evidence type="ECO:0000313" key="21">
    <source>
        <dbReference type="Proteomes" id="UP000076858"/>
    </source>
</evidence>
<dbReference type="GO" id="GO:0016324">
    <property type="term" value="C:apical plasma membrane"/>
    <property type="evidence" value="ECO:0007669"/>
    <property type="project" value="UniProtKB-SubCell"/>
</dbReference>
<dbReference type="CDD" id="cd09820">
    <property type="entry name" value="dual_peroxidase_like"/>
    <property type="match status" value="1"/>
</dbReference>